<dbReference type="Gene3D" id="1.50.40.10">
    <property type="entry name" value="Mitochondrial carrier domain"/>
    <property type="match status" value="1"/>
</dbReference>
<sequence length="362" mass="40526">MEQMSDITEIQKVFSACIGALVTSVVVTPFDLIKTRLQSQTVDANIMKSCCRDVLYSSTHSQNIGSFSCALHPDVVLHHFCVDRPTDASKYQFNGMLGTMIRISRNEGFTALWRGLSPTLVMALPSTVIYFVGYDHLRQYFSSPVAPLFCGAFARTMSATVISPLELFKVRLQSAVHYPCSTSIFFTVVSGIQDMVKTQGLKSLWKGLSPTLWRDVPFSGFYWMEPFKSLDPGTSEFFKSFISGGISGSIASLITHPFDSVKTRRQIRHNSLRTISVKKESTWKVMNDIFSESGLRGLFRGAVPRMLKVSPACSIMISSYELELAMGFKRIDFLWKTILQHSISENCLIALILGLEDIRDIT</sequence>
<dbReference type="VEuPathDB" id="FungiDB:PNEJI1_001908"/>
<keyword evidence="3 11" id="KW-0813">Transport</keyword>
<dbReference type="GO" id="GO:1990542">
    <property type="term" value="P:mitochondrial transmembrane transport"/>
    <property type="evidence" value="ECO:0007669"/>
    <property type="project" value="InterPro"/>
</dbReference>
<gene>
    <name evidence="13" type="ORF">PNEJI1_001908</name>
</gene>
<dbReference type="InterPro" id="IPR002067">
    <property type="entry name" value="MCP"/>
</dbReference>
<dbReference type="SUPFAM" id="SSF103506">
    <property type="entry name" value="Mitochondrial carrier"/>
    <property type="match status" value="1"/>
</dbReference>
<evidence type="ECO:0000256" key="3">
    <source>
        <dbReference type="ARBA" id="ARBA00022448"/>
    </source>
</evidence>
<dbReference type="PRINTS" id="PR00784">
    <property type="entry name" value="MTUNCOUPLING"/>
</dbReference>
<evidence type="ECO:0000313" key="14">
    <source>
        <dbReference type="Proteomes" id="UP000010422"/>
    </source>
</evidence>
<dbReference type="FunCoup" id="L0PAF0">
    <property type="interactions" value="280"/>
</dbReference>
<name>L0PAF0_PNEJI</name>
<evidence type="ECO:0000256" key="4">
    <source>
        <dbReference type="ARBA" id="ARBA00022692"/>
    </source>
</evidence>
<dbReference type="Pfam" id="PF00153">
    <property type="entry name" value="Mito_carr"/>
    <property type="match status" value="4"/>
</dbReference>
<dbReference type="PANTHER" id="PTHR45760:SF2">
    <property type="entry name" value="FI19922P1-RELATED"/>
    <property type="match status" value="1"/>
</dbReference>
<evidence type="ECO:0000256" key="8">
    <source>
        <dbReference type="ARBA" id="ARBA00023128"/>
    </source>
</evidence>
<accession>L0PAF0</accession>
<keyword evidence="6" id="KW-0999">Mitochondrion inner membrane</keyword>
<keyword evidence="5" id="KW-0677">Repeat</keyword>
<keyword evidence="9 10" id="KW-0472">Membrane</keyword>
<keyword evidence="8" id="KW-0496">Mitochondrion</keyword>
<dbReference type="InParanoid" id="L0PAF0"/>
<feature type="repeat" description="Solcar" evidence="10">
    <location>
        <begin position="235"/>
        <end position="326"/>
    </location>
</feature>
<protein>
    <recommendedName>
        <fullName evidence="15">Mitochondrial thiamine pyrophosphate carrier 1</fullName>
    </recommendedName>
</protein>
<evidence type="ECO:0000256" key="1">
    <source>
        <dbReference type="ARBA" id="ARBA00004448"/>
    </source>
</evidence>
<evidence type="ECO:0000256" key="7">
    <source>
        <dbReference type="ARBA" id="ARBA00022989"/>
    </source>
</evidence>
<reference evidence="13 14" key="1">
    <citation type="journal article" date="2012" name="MBio">
        <title>De novo assembly of the Pneumocystis jirovecii genome from a single bronchoalveolar lavage fluid specimen from a patient.</title>
        <authorList>
            <person name="Cisse O.H."/>
            <person name="Pagni M."/>
            <person name="Hauser P.M."/>
        </authorList>
    </citation>
    <scope>NUCLEOTIDE SEQUENCE [LARGE SCALE GENOMIC DNA]</scope>
    <source>
        <strain evidence="13 14">SE8</strain>
    </source>
</reference>
<comment type="subcellular location">
    <subcellularLocation>
        <location evidence="1">Mitochondrion inner membrane</location>
        <topology evidence="1">Multi-pass membrane protein</topology>
    </subcellularLocation>
</comment>
<dbReference type="PANTHER" id="PTHR45760">
    <property type="entry name" value="FI19922P1-RELATED"/>
    <property type="match status" value="1"/>
</dbReference>
<dbReference type="GO" id="GO:0005743">
    <property type="term" value="C:mitochondrial inner membrane"/>
    <property type="evidence" value="ECO:0007669"/>
    <property type="project" value="UniProtKB-SubCell"/>
</dbReference>
<dbReference type="Proteomes" id="UP000010422">
    <property type="component" value="Unassembled WGS sequence"/>
</dbReference>
<evidence type="ECO:0000256" key="12">
    <source>
        <dbReference type="SAM" id="Phobius"/>
    </source>
</evidence>
<evidence type="ECO:0000256" key="6">
    <source>
        <dbReference type="ARBA" id="ARBA00022792"/>
    </source>
</evidence>
<evidence type="ECO:0008006" key="15">
    <source>
        <dbReference type="Google" id="ProtNLM"/>
    </source>
</evidence>
<feature type="transmembrane region" description="Helical" evidence="12">
    <location>
        <begin position="13"/>
        <end position="33"/>
    </location>
</feature>
<evidence type="ECO:0000256" key="5">
    <source>
        <dbReference type="ARBA" id="ARBA00022737"/>
    </source>
</evidence>
<feature type="repeat" description="Solcar" evidence="10">
    <location>
        <begin position="7"/>
        <end position="140"/>
    </location>
</feature>
<dbReference type="AlphaFoldDB" id="L0PAF0"/>
<evidence type="ECO:0000256" key="2">
    <source>
        <dbReference type="ARBA" id="ARBA00006375"/>
    </source>
</evidence>
<dbReference type="InterPro" id="IPR045315">
    <property type="entry name" value="Mtm1-like"/>
</dbReference>
<dbReference type="PROSITE" id="PS50920">
    <property type="entry name" value="SOLCAR"/>
    <property type="match status" value="3"/>
</dbReference>
<dbReference type="InterPro" id="IPR023395">
    <property type="entry name" value="MCP_dom_sf"/>
</dbReference>
<keyword evidence="7 12" id="KW-1133">Transmembrane helix</keyword>
<evidence type="ECO:0000256" key="9">
    <source>
        <dbReference type="ARBA" id="ARBA00023136"/>
    </source>
</evidence>
<dbReference type="InterPro" id="IPR018108">
    <property type="entry name" value="MCP_transmembrane"/>
</dbReference>
<feature type="repeat" description="Solcar" evidence="10">
    <location>
        <begin position="142"/>
        <end position="232"/>
    </location>
</feature>
<keyword evidence="4 10" id="KW-0812">Transmembrane</keyword>
<evidence type="ECO:0000256" key="10">
    <source>
        <dbReference type="PROSITE-ProRule" id="PRU00282"/>
    </source>
</evidence>
<dbReference type="STRING" id="1209962.L0PAF0"/>
<proteinExistence type="inferred from homology"/>
<evidence type="ECO:0000256" key="11">
    <source>
        <dbReference type="RuleBase" id="RU000488"/>
    </source>
</evidence>
<comment type="similarity">
    <text evidence="2 11">Belongs to the mitochondrial carrier (TC 2.A.29) family.</text>
</comment>
<comment type="caution">
    <text evidence="13">The sequence shown here is derived from an EMBL/GenBank/DDBJ whole genome shotgun (WGS) entry which is preliminary data.</text>
</comment>
<organism evidence="14">
    <name type="scientific">Pneumocystis jirovecii</name>
    <name type="common">Human pneumocystis pneumonia agent</name>
    <dbReference type="NCBI Taxonomy" id="42068"/>
    <lineage>
        <taxon>Eukaryota</taxon>
        <taxon>Fungi</taxon>
        <taxon>Dikarya</taxon>
        <taxon>Ascomycota</taxon>
        <taxon>Taphrinomycotina</taxon>
        <taxon>Pneumocystomycetes</taxon>
        <taxon>Pneumocystaceae</taxon>
        <taxon>Pneumocystis</taxon>
    </lineage>
</organism>
<dbReference type="EMBL" id="CAKM01000176">
    <property type="protein sequence ID" value="CCJ29343.1"/>
    <property type="molecule type" value="Genomic_DNA"/>
</dbReference>
<evidence type="ECO:0000313" key="13">
    <source>
        <dbReference type="EMBL" id="CCJ29343.1"/>
    </source>
</evidence>